<evidence type="ECO:0000256" key="2">
    <source>
        <dbReference type="ARBA" id="ARBA00004210"/>
    </source>
</evidence>
<dbReference type="Ensembl" id="ENSPANT00000049408.2">
    <property type="protein sequence ID" value="ENSPANP00000025505.2"/>
    <property type="gene ID" value="ENSPANG00000020518.3"/>
</dbReference>
<evidence type="ECO:0000256" key="7">
    <source>
        <dbReference type="ARBA" id="ARBA00022990"/>
    </source>
</evidence>
<feature type="region of interest" description="Disordered" evidence="10">
    <location>
        <begin position="509"/>
        <end position="539"/>
    </location>
</feature>
<keyword evidence="7" id="KW-0007">Acetylation</keyword>
<sequence length="539" mass="59492">MTTLPRSLLFVSQRGRSPAVPLDYRFQKSYAEVLPFLISRTTIPRDFGFTAFLFLPDLSWSWLGFGRPEAHSDDVIRRERVPEFPRRPFFLSPRSSPLPAVAAGLSSDLAGRACALPCFLPGWWRRPFCSSSSSSCSSWLERSVRSGLGGESPRAGFGTFSSVPSRCPEPPSPSSPPPPLPSPALPLVPGSLRRTHHDGRRRAAPDSHTSNDPYCFVEFYEHRDAAAALAAMNGRKILGKEVKVNWATTPSSQKKDTSNHFHVFVGDLSPEITTEDIKSAFAPFGKISDARVVKDMATGKSKGYGFVSFYNKLDAENAIVHMGGQWLGGRQIRTNWATRKPPAPKSTQENNTKQLRFEDVVNQSSPKNCTVYCGGIASGLTDQLMRQTFSPFGQIMEIRVFPEKGYSFVRFSTHESAAHAIVSVNGTTIEGHVVKCYWGKESPDMTKNFQQVDYSQWGQWSQVYGNPQQYGQYMANGWQVPPYGVYGQPWNQQGFGVDQSPSAAWMGGFGAQPPQGQAPPPVIPPPNQAGYGMASYQTQ</sequence>
<gene>
    <name evidence="12" type="primary">TIAL1</name>
</gene>
<evidence type="ECO:0000313" key="12">
    <source>
        <dbReference type="Ensembl" id="ENSPANP00000025505.2"/>
    </source>
</evidence>
<dbReference type="GO" id="GO:0003730">
    <property type="term" value="F:mRNA 3'-UTR binding"/>
    <property type="evidence" value="ECO:0007669"/>
    <property type="project" value="Ensembl"/>
</dbReference>
<dbReference type="Bgee" id="ENSPANG00000020518">
    <property type="expression patterns" value="Expressed in axillary lymph node and 65 other cell types or tissues"/>
</dbReference>
<dbReference type="GeneTree" id="ENSGT00940000160482"/>
<keyword evidence="3" id="KW-0963">Cytoplasm</keyword>
<dbReference type="SMART" id="SM00360">
    <property type="entry name" value="RRM"/>
    <property type="match status" value="2"/>
</dbReference>
<dbReference type="InterPro" id="IPR035979">
    <property type="entry name" value="RBD_domain_sf"/>
</dbReference>
<evidence type="ECO:0000256" key="9">
    <source>
        <dbReference type="PROSITE-ProRule" id="PRU00176"/>
    </source>
</evidence>
<reference evidence="12 13" key="1">
    <citation type="submission" date="2012-03" db="EMBL/GenBank/DDBJ databases">
        <title>Whole Genome Assembly of Papio anubis.</title>
        <authorList>
            <person name="Liu Y.L."/>
            <person name="Abraham K.A."/>
            <person name="Akbar H.A."/>
            <person name="Ali S.A."/>
            <person name="Anosike U.A."/>
            <person name="Aqrawi P.A."/>
            <person name="Arias F.A."/>
            <person name="Attaway T.A."/>
            <person name="Awwad R.A."/>
            <person name="Babu C.B."/>
            <person name="Bandaranaike D.B."/>
            <person name="Battles P.B."/>
            <person name="Bell A.B."/>
            <person name="Beltran B.B."/>
            <person name="Berhane-Mersha D.B."/>
            <person name="Bess C.B."/>
            <person name="Bickham C.B."/>
            <person name="Bolden T.B."/>
            <person name="Carter K.C."/>
            <person name="Chau D.C."/>
            <person name="Chavez A.C."/>
            <person name="Clerc-Blankenburg K.C."/>
            <person name="Coyle M.C."/>
            <person name="Dao M.D."/>
            <person name="Davila M.L.D."/>
            <person name="Davy-Carroll L.D."/>
            <person name="Denson S.D."/>
            <person name="Dinh H.D."/>
            <person name="Fernandez S.F."/>
            <person name="Fernando P.F."/>
            <person name="Forbes L.F."/>
            <person name="Francis C.F."/>
            <person name="Francisco L.F."/>
            <person name="Fu Q.F."/>
            <person name="Garcia-Iii R.G."/>
            <person name="Garrett T.G."/>
            <person name="Gross S.G."/>
            <person name="Gubbala S.G."/>
            <person name="Hirani K.H."/>
            <person name="Hogues M.H."/>
            <person name="Hollins B.H."/>
            <person name="Jackson L.J."/>
            <person name="Javaid M.J."/>
            <person name="Jhangiani S.J."/>
            <person name="Johnson A.J."/>
            <person name="Johnson B.J."/>
            <person name="Jones J.J."/>
            <person name="Joshi V.J."/>
            <person name="Kalu J.K."/>
            <person name="Khan N.K."/>
            <person name="Korchina V.K."/>
            <person name="Kovar C.K."/>
            <person name="Lago L.L."/>
            <person name="Lara F.L."/>
            <person name="Le T.-K.L."/>
            <person name="Lee S.L."/>
            <person name="Legall-Iii F.L."/>
            <person name="Lemon S.L."/>
            <person name="Liu J.L."/>
            <person name="Liu Y.-S.L."/>
            <person name="Liyanage D.L."/>
            <person name="Lopez J.L."/>
            <person name="Lorensuhewa L.L."/>
            <person name="Mata R.M."/>
            <person name="Mathew T.M."/>
            <person name="Mercado C.M."/>
            <person name="Mercado I.M."/>
            <person name="Morales K.M."/>
            <person name="Morgan M.M."/>
            <person name="Munidasa M.M."/>
            <person name="Ngo D.N."/>
            <person name="Nguyen L.N."/>
            <person name="Nguyen T.N."/>
            <person name="Nguyen N.N."/>
            <person name="Obregon M.O."/>
            <person name="Okwuonu G.O."/>
            <person name="Ongeri F.O."/>
            <person name="Onwere C.O."/>
            <person name="Osifeso I.O."/>
            <person name="Parra A.P."/>
            <person name="Patil S.P."/>
            <person name="Perez A.P."/>
            <person name="Perez Y.P."/>
            <person name="Pham C.P."/>
            <person name="Pu L.-L.P."/>
            <person name="Puazo M.P."/>
            <person name="Quiroz J.Q."/>
            <person name="Rouhana J.R."/>
            <person name="Ruiz M.R."/>
            <person name="Ruiz S.-J.R."/>
            <person name="Saada N.S."/>
            <person name="Santibanez J.S."/>
            <person name="Scheel M.S."/>
            <person name="Schneider B.S."/>
            <person name="Simmons D.S."/>
            <person name="Sisson I.S."/>
            <person name="Tang L.-Y.T."/>
            <person name="Thornton R.T."/>
            <person name="Tisius J.T."/>
            <person name="Toledanes G.T."/>
            <person name="Trejos Z.T."/>
            <person name="Usmani K.U."/>
            <person name="Varghese R.V."/>
            <person name="Vattathil S.V."/>
            <person name="Vee V.V."/>
            <person name="Walker D.W."/>
            <person name="Weissenberger G.W."/>
            <person name="White C.W."/>
            <person name="Williams A.W."/>
            <person name="Woodworth J.W."/>
            <person name="Wright R.W."/>
            <person name="Zhu Y.Z."/>
            <person name="Han Y.H."/>
            <person name="Newsham I.N."/>
            <person name="Nazareth L.N."/>
            <person name="Worley K.W."/>
            <person name="Muzny D.M."/>
            <person name="Rogers J.R."/>
            <person name="Gibbs R.G."/>
        </authorList>
    </citation>
    <scope>NUCLEOTIDE SEQUENCE [LARGE SCALE GENOMIC DNA]</scope>
</reference>
<keyword evidence="6 9" id="KW-0694">RNA-binding</keyword>
<feature type="domain" description="RRM" evidence="11">
    <location>
        <begin position="369"/>
        <end position="441"/>
    </location>
</feature>
<protein>
    <submittedName>
        <fullName evidence="12">TIA1 cytotoxic granule associated RNA binding protein like 1</fullName>
    </submittedName>
</protein>
<dbReference type="GO" id="GO:0010494">
    <property type="term" value="C:cytoplasmic stress granule"/>
    <property type="evidence" value="ECO:0007669"/>
    <property type="project" value="UniProtKB-SubCell"/>
</dbReference>
<dbReference type="Gene3D" id="3.30.70.330">
    <property type="match status" value="3"/>
</dbReference>
<dbReference type="CDD" id="cd12620">
    <property type="entry name" value="RRM3_TIAR"/>
    <property type="match status" value="1"/>
</dbReference>
<dbReference type="CDD" id="cd12617">
    <property type="entry name" value="RRM2_TIAR"/>
    <property type="match status" value="1"/>
</dbReference>
<dbReference type="GO" id="GO:0005654">
    <property type="term" value="C:nucleoplasm"/>
    <property type="evidence" value="ECO:0007669"/>
    <property type="project" value="Ensembl"/>
</dbReference>
<dbReference type="FunFam" id="3.30.70.330:FF:000045">
    <property type="entry name" value="Nucleolysin tiar isoform 1"/>
    <property type="match status" value="1"/>
</dbReference>
<dbReference type="GO" id="GO:2000637">
    <property type="term" value="P:positive regulation of miRNA-mediated gene silencing"/>
    <property type="evidence" value="ECO:0007669"/>
    <property type="project" value="Ensembl"/>
</dbReference>
<evidence type="ECO:0000259" key="11">
    <source>
        <dbReference type="PROSITE" id="PS50102"/>
    </source>
</evidence>
<feature type="compositionally biased region" description="Pro residues" evidence="10">
    <location>
        <begin position="516"/>
        <end position="527"/>
    </location>
</feature>
<evidence type="ECO:0000256" key="10">
    <source>
        <dbReference type="SAM" id="MobiDB-lite"/>
    </source>
</evidence>
<evidence type="ECO:0000256" key="1">
    <source>
        <dbReference type="ARBA" id="ARBA00004123"/>
    </source>
</evidence>
<feature type="compositionally biased region" description="Basic residues" evidence="10">
    <location>
        <begin position="193"/>
        <end position="202"/>
    </location>
</feature>
<dbReference type="SUPFAM" id="SSF54928">
    <property type="entry name" value="RNA-binding domain, RBD"/>
    <property type="match status" value="3"/>
</dbReference>
<dbReference type="Pfam" id="PF00076">
    <property type="entry name" value="RRM_1"/>
    <property type="match status" value="3"/>
</dbReference>
<feature type="domain" description="RRM" evidence="11">
    <location>
        <begin position="261"/>
        <end position="339"/>
    </location>
</feature>
<reference evidence="12" key="3">
    <citation type="submission" date="2025-09" db="UniProtKB">
        <authorList>
            <consortium name="Ensembl"/>
        </authorList>
    </citation>
    <scope>IDENTIFICATION</scope>
</reference>
<dbReference type="InterPro" id="IPR034494">
    <property type="entry name" value="TIAR_RRM2"/>
</dbReference>
<dbReference type="PROSITE" id="PS50102">
    <property type="entry name" value="RRM"/>
    <property type="match status" value="2"/>
</dbReference>
<dbReference type="GO" id="GO:0140517">
    <property type="term" value="F:protein-RNA adaptor activity"/>
    <property type="evidence" value="ECO:0007669"/>
    <property type="project" value="Ensembl"/>
</dbReference>
<organism evidence="12 13">
    <name type="scientific">Papio anubis</name>
    <name type="common">Olive baboon</name>
    <dbReference type="NCBI Taxonomy" id="9555"/>
    <lineage>
        <taxon>Eukaryota</taxon>
        <taxon>Metazoa</taxon>
        <taxon>Chordata</taxon>
        <taxon>Craniata</taxon>
        <taxon>Vertebrata</taxon>
        <taxon>Euteleostomi</taxon>
        <taxon>Mammalia</taxon>
        <taxon>Eutheria</taxon>
        <taxon>Euarchontoglires</taxon>
        <taxon>Primates</taxon>
        <taxon>Haplorrhini</taxon>
        <taxon>Catarrhini</taxon>
        <taxon>Cercopithecidae</taxon>
        <taxon>Cercopithecinae</taxon>
        <taxon>Papio</taxon>
    </lineage>
</organism>
<dbReference type="GO" id="GO:0035332">
    <property type="term" value="P:positive regulation of hippo signaling"/>
    <property type="evidence" value="ECO:0007669"/>
    <property type="project" value="Ensembl"/>
</dbReference>
<dbReference type="AlphaFoldDB" id="A0A2I3LPW7"/>
<accession>A0A2I3LPW7</accession>
<dbReference type="GO" id="GO:0008285">
    <property type="term" value="P:negative regulation of cell population proliferation"/>
    <property type="evidence" value="ECO:0007669"/>
    <property type="project" value="Ensembl"/>
</dbReference>
<keyword evidence="5" id="KW-0677">Repeat</keyword>
<dbReference type="InterPro" id="IPR012677">
    <property type="entry name" value="Nucleotide-bd_a/b_plait_sf"/>
</dbReference>
<dbReference type="FunFam" id="3.30.70.330:FF:000038">
    <property type="entry name" value="Nucleolysin tiar isoform 1"/>
    <property type="match status" value="1"/>
</dbReference>
<feature type="region of interest" description="Disordered" evidence="10">
    <location>
        <begin position="147"/>
        <end position="207"/>
    </location>
</feature>
<dbReference type="InterPro" id="IPR034496">
    <property type="entry name" value="TIAR_RRM3"/>
</dbReference>
<dbReference type="Proteomes" id="UP000028761">
    <property type="component" value="Chromosome 11"/>
</dbReference>
<feature type="compositionally biased region" description="Pro residues" evidence="10">
    <location>
        <begin position="167"/>
        <end position="186"/>
    </location>
</feature>
<dbReference type="GO" id="GO:0003677">
    <property type="term" value="F:DNA binding"/>
    <property type="evidence" value="ECO:0007669"/>
    <property type="project" value="InterPro"/>
</dbReference>
<keyword evidence="13" id="KW-1185">Reference proteome</keyword>
<dbReference type="InterPro" id="IPR003954">
    <property type="entry name" value="RRM_euk-type"/>
</dbReference>
<evidence type="ECO:0000256" key="6">
    <source>
        <dbReference type="ARBA" id="ARBA00022884"/>
    </source>
</evidence>
<evidence type="ECO:0000313" key="13">
    <source>
        <dbReference type="Proteomes" id="UP000028761"/>
    </source>
</evidence>
<keyword evidence="8" id="KW-0539">Nucleus</keyword>
<dbReference type="GO" id="GO:0005829">
    <property type="term" value="C:cytosol"/>
    <property type="evidence" value="ECO:0007669"/>
    <property type="project" value="Ensembl"/>
</dbReference>
<dbReference type="InterPro" id="IPR000504">
    <property type="entry name" value="RRM_dom"/>
</dbReference>
<dbReference type="PANTHER" id="PTHR10352">
    <property type="entry name" value="EUKARYOTIC TRANSLATION INITIATION FACTOR 3 SUBUNIT G"/>
    <property type="match status" value="1"/>
</dbReference>
<name>A0A2I3LPW7_PAPAN</name>
<comment type="subcellular location">
    <subcellularLocation>
        <location evidence="2">Cytoplasm</location>
        <location evidence="2">Stress granule</location>
    </subcellularLocation>
    <subcellularLocation>
        <location evidence="1">Nucleus</location>
    </subcellularLocation>
</comment>
<keyword evidence="4" id="KW-0053">Apoptosis</keyword>
<reference evidence="12" key="2">
    <citation type="submission" date="2025-08" db="UniProtKB">
        <authorList>
            <consortium name="Ensembl"/>
        </authorList>
    </citation>
    <scope>IDENTIFICATION</scope>
</reference>
<evidence type="ECO:0000256" key="3">
    <source>
        <dbReference type="ARBA" id="ARBA00022490"/>
    </source>
</evidence>
<dbReference type="SMART" id="SM00361">
    <property type="entry name" value="RRM_1"/>
    <property type="match status" value="2"/>
</dbReference>
<evidence type="ECO:0000256" key="5">
    <source>
        <dbReference type="ARBA" id="ARBA00022737"/>
    </source>
</evidence>
<evidence type="ECO:0000256" key="8">
    <source>
        <dbReference type="ARBA" id="ARBA00023242"/>
    </source>
</evidence>
<evidence type="ECO:0000256" key="4">
    <source>
        <dbReference type="ARBA" id="ARBA00022703"/>
    </source>
</evidence>
<dbReference type="ExpressionAtlas" id="A0A2I3LPW7">
    <property type="expression patterns" value="baseline"/>
</dbReference>
<dbReference type="GO" id="GO:0006915">
    <property type="term" value="P:apoptotic process"/>
    <property type="evidence" value="ECO:0007669"/>
    <property type="project" value="UniProtKB-KW"/>
</dbReference>
<proteinExistence type="predicted"/>